<proteinExistence type="predicted"/>
<dbReference type="KEGG" id="csol:105364838"/>
<dbReference type="Proteomes" id="UP000695007">
    <property type="component" value="Unplaced"/>
</dbReference>
<name>A0AAJ6YNA4_9HYME</name>
<dbReference type="InterPro" id="IPR042856">
    <property type="entry name" value="RSP14"/>
</dbReference>
<gene>
    <name evidence="2" type="primary">LOC105364838</name>
</gene>
<keyword evidence="1" id="KW-1185">Reference proteome</keyword>
<reference evidence="2" key="1">
    <citation type="submission" date="2025-08" db="UniProtKB">
        <authorList>
            <consortium name="RefSeq"/>
        </authorList>
    </citation>
    <scope>IDENTIFICATION</scope>
</reference>
<dbReference type="GeneID" id="105364838"/>
<organism evidence="1 2">
    <name type="scientific">Ceratosolen solmsi marchali</name>
    <dbReference type="NCBI Taxonomy" id="326594"/>
    <lineage>
        <taxon>Eukaryota</taxon>
        <taxon>Metazoa</taxon>
        <taxon>Ecdysozoa</taxon>
        <taxon>Arthropoda</taxon>
        <taxon>Hexapoda</taxon>
        <taxon>Insecta</taxon>
        <taxon>Pterygota</taxon>
        <taxon>Neoptera</taxon>
        <taxon>Endopterygota</taxon>
        <taxon>Hymenoptera</taxon>
        <taxon>Apocrita</taxon>
        <taxon>Proctotrupomorpha</taxon>
        <taxon>Chalcidoidea</taxon>
        <taxon>Agaonidae</taxon>
        <taxon>Agaoninae</taxon>
        <taxon>Ceratosolen</taxon>
    </lineage>
</organism>
<dbReference type="PANTHER" id="PTHR15599">
    <property type="entry name" value="RTDR1"/>
    <property type="match status" value="1"/>
</dbReference>
<dbReference type="InterPro" id="IPR011989">
    <property type="entry name" value="ARM-like"/>
</dbReference>
<dbReference type="AlphaFoldDB" id="A0AAJ6YNA4"/>
<dbReference type="SUPFAM" id="SSF48371">
    <property type="entry name" value="ARM repeat"/>
    <property type="match status" value="1"/>
</dbReference>
<accession>A0AAJ6YNA4</accession>
<evidence type="ECO:0000313" key="2">
    <source>
        <dbReference type="RefSeq" id="XP_011501173.1"/>
    </source>
</evidence>
<dbReference type="RefSeq" id="XP_011501173.1">
    <property type="nucleotide sequence ID" value="XM_011502871.1"/>
</dbReference>
<dbReference type="Gene3D" id="1.25.10.10">
    <property type="entry name" value="Leucine-rich Repeat Variant"/>
    <property type="match status" value="2"/>
</dbReference>
<evidence type="ECO:0000313" key="1">
    <source>
        <dbReference type="Proteomes" id="UP000695007"/>
    </source>
</evidence>
<dbReference type="PANTHER" id="PTHR15599:SF1">
    <property type="entry name" value="RADIAL SPOKE HEAD 14 HOMOLOG"/>
    <property type="match status" value="1"/>
</dbReference>
<dbReference type="InterPro" id="IPR016024">
    <property type="entry name" value="ARM-type_fold"/>
</dbReference>
<protein>
    <submittedName>
        <fullName evidence="2">Uncharacterized protein LOC105364838</fullName>
    </submittedName>
</protein>
<sequence>MYPHPQLNSYLNGLSLQTSKIIVNRTVYKALQEKYTRGGRNSEFLRVTSIQPQCFAPHVDVTRAKCGFKQFALPKLNMELGSDDPLIVRQALTTLTDLLCYPEKLSEAIQLNIPNSLTDFLVSNDPYLRERVAMAYATIANQVSGKEAILKNLTTVANLSRGLDDSLAAVRLQVARVLEALANNNSAADKLCIYGFVKAISGKLTNERKDILIIYLSILELLFHRNSKAAAIKNGSFDEIVALLSRKDEILLCKSLSCLRVLCEDLSGKQKALELDLLVKLKELLTDKREYVNLEAARVMSFITITSRGKLRLLELRMPSFLLLTLTQKCCPSQELILTNVAEAPEGRRMLLKYESLIENIAVGKNQVLQRHRQTLLDVVRWRP</sequence>